<dbReference type="OrthoDB" id="411632at2759"/>
<comment type="caution">
    <text evidence="1">The sequence shown here is derived from an EMBL/GenBank/DDBJ whole genome shotgun (WGS) entry which is preliminary data.</text>
</comment>
<dbReference type="AlphaFoldDB" id="A0A4S4L6G5"/>
<accession>A0A4S4L6G5</accession>
<gene>
    <name evidence="1" type="ORF">EW145_g4982</name>
</gene>
<evidence type="ECO:0000313" key="1">
    <source>
        <dbReference type="EMBL" id="THH05190.1"/>
    </source>
</evidence>
<evidence type="ECO:0000313" key="2">
    <source>
        <dbReference type="Proteomes" id="UP000308199"/>
    </source>
</evidence>
<sequence>MLRFPRRYPLALLIFLIPLSITFYAYYGHISAWASNRIVPMTPDIFGHSPAIAVDDDASNSEILLVSAFFPLSKSKHSMRQYSDWLSRFLQPIATDIYFYTTPELEETIRKIRGSLPITVDTRFASVFDVPPLLGREGDYEKMHGQDREKDHHSPELYAIWAAKPFMLAEALRMVPEDKYRYAFWSDAGSFRKTHTYSLWPDMKRVEEIWEEGRELSGTKKEDLIFFPMQRAPDVSMVLWNENLGPIDNDFSEGSFFGGQPKTVAWWEKYYYAYHDDYIARHVFVGKDQSLINSLFLLHPERVVTVWHGDPVAPAALFRPETYSSDDSELILGDCGNPWYYYHYFLASEKERKAMSRVWDSTWNLEIWRTEWWTRKRETCRVTRTLAMETLLKRTFGEAWTPPQATVPL</sequence>
<reference evidence="1 2" key="1">
    <citation type="submission" date="2019-02" db="EMBL/GenBank/DDBJ databases">
        <title>Genome sequencing of the rare red list fungi Phellinidium pouzarii.</title>
        <authorList>
            <person name="Buettner E."/>
            <person name="Kellner H."/>
        </authorList>
    </citation>
    <scope>NUCLEOTIDE SEQUENCE [LARGE SCALE GENOMIC DNA]</scope>
    <source>
        <strain evidence="1 2">DSM 108285</strain>
    </source>
</reference>
<dbReference type="Proteomes" id="UP000308199">
    <property type="component" value="Unassembled WGS sequence"/>
</dbReference>
<name>A0A4S4L6G5_9AGAM</name>
<proteinExistence type="predicted"/>
<protein>
    <submittedName>
        <fullName evidence="1">Uncharacterized protein</fullName>
    </submittedName>
</protein>
<keyword evidence="2" id="KW-1185">Reference proteome</keyword>
<organism evidence="1 2">
    <name type="scientific">Phellinidium pouzarii</name>
    <dbReference type="NCBI Taxonomy" id="167371"/>
    <lineage>
        <taxon>Eukaryota</taxon>
        <taxon>Fungi</taxon>
        <taxon>Dikarya</taxon>
        <taxon>Basidiomycota</taxon>
        <taxon>Agaricomycotina</taxon>
        <taxon>Agaricomycetes</taxon>
        <taxon>Hymenochaetales</taxon>
        <taxon>Hymenochaetaceae</taxon>
        <taxon>Phellinidium</taxon>
    </lineage>
</organism>
<dbReference type="EMBL" id="SGPK01000280">
    <property type="protein sequence ID" value="THH05190.1"/>
    <property type="molecule type" value="Genomic_DNA"/>
</dbReference>